<accession>W6ULW9</accession>
<keyword evidence="3" id="KW-1185">Reference proteome</keyword>
<dbReference type="AlphaFoldDB" id="W6ULW9"/>
<reference evidence="2 3" key="1">
    <citation type="journal article" date="2013" name="Nat. Genet.">
        <title>The genome of the hydatid tapeworm Echinococcus granulosus.</title>
        <authorList>
            <person name="Zheng H."/>
            <person name="Zhang W."/>
            <person name="Zhang L."/>
            <person name="Zhang Z."/>
            <person name="Li J."/>
            <person name="Lu G."/>
            <person name="Zhu Y."/>
            <person name="Wang Y."/>
            <person name="Huang Y."/>
            <person name="Liu J."/>
            <person name="Kang H."/>
            <person name="Chen J."/>
            <person name="Wang L."/>
            <person name="Chen A."/>
            <person name="Yu S."/>
            <person name="Gao Z."/>
            <person name="Jin L."/>
            <person name="Gu W."/>
            <person name="Wang Z."/>
            <person name="Zhao L."/>
            <person name="Shi B."/>
            <person name="Wen H."/>
            <person name="Lin R."/>
            <person name="Jones M.K."/>
            <person name="Brejova B."/>
            <person name="Vinar T."/>
            <person name="Zhao G."/>
            <person name="McManus D.P."/>
            <person name="Chen Z."/>
            <person name="Zhou Y."/>
            <person name="Wang S."/>
        </authorList>
    </citation>
    <scope>NUCLEOTIDE SEQUENCE [LARGE SCALE GENOMIC DNA]</scope>
</reference>
<sequence length="64" mass="6944">MAGNKGIKSDPANIYCKHSAAMGHVIVQRLLAYFPCLLHRRKQSPSVVDEVHGVLSPPPSLPPN</sequence>
<evidence type="ECO:0000313" key="3">
    <source>
        <dbReference type="Proteomes" id="UP000019149"/>
    </source>
</evidence>
<feature type="region of interest" description="Disordered" evidence="1">
    <location>
        <begin position="44"/>
        <end position="64"/>
    </location>
</feature>
<dbReference type="RefSeq" id="XP_024345670.1">
    <property type="nucleotide sequence ID" value="XM_024499922.1"/>
</dbReference>
<evidence type="ECO:0000313" key="2">
    <source>
        <dbReference type="EMBL" id="EUB54474.1"/>
    </source>
</evidence>
<name>W6ULW9_ECHGR</name>
<comment type="caution">
    <text evidence="2">The sequence shown here is derived from an EMBL/GenBank/DDBJ whole genome shotgun (WGS) entry which is preliminary data.</text>
</comment>
<protein>
    <submittedName>
        <fullName evidence="2">Uncharacterized protein</fullName>
    </submittedName>
</protein>
<dbReference type="EMBL" id="APAU02000249">
    <property type="protein sequence ID" value="EUB54474.1"/>
    <property type="molecule type" value="Genomic_DNA"/>
</dbReference>
<dbReference type="CTD" id="36346388"/>
<proteinExistence type="predicted"/>
<dbReference type="GeneID" id="36346388"/>
<organism evidence="2 3">
    <name type="scientific">Echinococcus granulosus</name>
    <name type="common">Hydatid tapeworm</name>
    <dbReference type="NCBI Taxonomy" id="6210"/>
    <lineage>
        <taxon>Eukaryota</taxon>
        <taxon>Metazoa</taxon>
        <taxon>Spiralia</taxon>
        <taxon>Lophotrochozoa</taxon>
        <taxon>Platyhelminthes</taxon>
        <taxon>Cestoda</taxon>
        <taxon>Eucestoda</taxon>
        <taxon>Cyclophyllidea</taxon>
        <taxon>Taeniidae</taxon>
        <taxon>Echinococcus</taxon>
        <taxon>Echinococcus granulosus group</taxon>
    </lineage>
</organism>
<evidence type="ECO:0000256" key="1">
    <source>
        <dbReference type="SAM" id="MobiDB-lite"/>
    </source>
</evidence>
<dbReference type="KEGG" id="egl:EGR_10673"/>
<dbReference type="Proteomes" id="UP000019149">
    <property type="component" value="Unassembled WGS sequence"/>
</dbReference>
<gene>
    <name evidence="2" type="ORF">EGR_10673</name>
</gene>